<gene>
    <name evidence="11" type="primary">apt</name>
    <name evidence="13" type="ORF">HMPREF0661_01055</name>
</gene>
<dbReference type="Gene3D" id="3.40.50.2020">
    <property type="match status" value="1"/>
</dbReference>
<dbReference type="SUPFAM" id="SSF53271">
    <property type="entry name" value="PRTase-like"/>
    <property type="match status" value="1"/>
</dbReference>
<evidence type="ECO:0000256" key="11">
    <source>
        <dbReference type="HAMAP-Rule" id="MF_00004"/>
    </source>
</evidence>
<dbReference type="EC" id="2.4.2.7" evidence="6 11"/>
<dbReference type="GO" id="GO:0005737">
    <property type="term" value="C:cytoplasm"/>
    <property type="evidence" value="ECO:0007669"/>
    <property type="project" value="UniProtKB-SubCell"/>
</dbReference>
<evidence type="ECO:0000259" key="12">
    <source>
        <dbReference type="Pfam" id="PF00156"/>
    </source>
</evidence>
<dbReference type="GO" id="GO:0002055">
    <property type="term" value="F:adenine binding"/>
    <property type="evidence" value="ECO:0007669"/>
    <property type="project" value="TreeGrafter"/>
</dbReference>
<dbReference type="PANTHER" id="PTHR32315:SF3">
    <property type="entry name" value="ADENINE PHOSPHORIBOSYLTRANSFERASE"/>
    <property type="match status" value="1"/>
</dbReference>
<name>A0A096BBA7_9BACT</name>
<evidence type="ECO:0000256" key="9">
    <source>
        <dbReference type="ARBA" id="ARBA00022679"/>
    </source>
</evidence>
<dbReference type="InterPro" id="IPR029057">
    <property type="entry name" value="PRTase-like"/>
</dbReference>
<dbReference type="AlphaFoldDB" id="A0A096BBA7"/>
<evidence type="ECO:0000256" key="1">
    <source>
        <dbReference type="ARBA" id="ARBA00000868"/>
    </source>
</evidence>
<comment type="subunit">
    <text evidence="11">Homodimer.</text>
</comment>
<dbReference type="GO" id="GO:0006166">
    <property type="term" value="P:purine ribonucleoside salvage"/>
    <property type="evidence" value="ECO:0007669"/>
    <property type="project" value="UniProtKB-KW"/>
</dbReference>
<dbReference type="InterPro" id="IPR050054">
    <property type="entry name" value="UPRTase/APRTase"/>
</dbReference>
<dbReference type="Pfam" id="PF00156">
    <property type="entry name" value="Pribosyltran"/>
    <property type="match status" value="1"/>
</dbReference>
<dbReference type="NCBIfam" id="NF002636">
    <property type="entry name" value="PRK02304.1-5"/>
    <property type="match status" value="1"/>
</dbReference>
<sequence length="176" mass="19851">MNKKLLLDNLRCIPDWPIKGVNFRDVTTLFKSPEALQEITDEMVDLYKGKGVTKIVGIESRGFVMSSAVATRLGAGIVLCRKPGKLPCETIQENYQKEYGIDTIEIHKDAINENDVVLLHDDLLATGGTMKAACDLVKKFNPKKVYCNFIIELHSEFPNSRDQFDKDIEITSLLQF</sequence>
<evidence type="ECO:0000313" key="13">
    <source>
        <dbReference type="EMBL" id="KGF56355.1"/>
    </source>
</evidence>
<keyword evidence="8 11" id="KW-0328">Glycosyltransferase</keyword>
<dbReference type="HAMAP" id="MF_00004">
    <property type="entry name" value="Aden_phosphoribosyltr"/>
    <property type="match status" value="1"/>
</dbReference>
<dbReference type="PANTHER" id="PTHR32315">
    <property type="entry name" value="ADENINE PHOSPHORIBOSYLTRANSFERASE"/>
    <property type="match status" value="1"/>
</dbReference>
<proteinExistence type="inferred from homology"/>
<evidence type="ECO:0000256" key="3">
    <source>
        <dbReference type="ARBA" id="ARBA00004496"/>
    </source>
</evidence>
<dbReference type="CDD" id="cd06223">
    <property type="entry name" value="PRTases_typeI"/>
    <property type="match status" value="1"/>
</dbReference>
<feature type="domain" description="Phosphoribosyltransferase" evidence="12">
    <location>
        <begin position="27"/>
        <end position="151"/>
    </location>
</feature>
<keyword evidence="9 11" id="KW-0808">Transferase</keyword>
<dbReference type="EMBL" id="JRNS01000078">
    <property type="protein sequence ID" value="KGF56355.1"/>
    <property type="molecule type" value="Genomic_DNA"/>
</dbReference>
<comment type="catalytic activity">
    <reaction evidence="1 11">
        <text>AMP + diphosphate = 5-phospho-alpha-D-ribose 1-diphosphate + adenine</text>
        <dbReference type="Rhea" id="RHEA:16609"/>
        <dbReference type="ChEBI" id="CHEBI:16708"/>
        <dbReference type="ChEBI" id="CHEBI:33019"/>
        <dbReference type="ChEBI" id="CHEBI:58017"/>
        <dbReference type="ChEBI" id="CHEBI:456215"/>
        <dbReference type="EC" id="2.4.2.7"/>
    </reaction>
</comment>
<dbReference type="GO" id="GO:0016208">
    <property type="term" value="F:AMP binding"/>
    <property type="evidence" value="ECO:0007669"/>
    <property type="project" value="TreeGrafter"/>
</dbReference>
<comment type="function">
    <text evidence="2 11">Catalyzes a salvage reaction resulting in the formation of AMP, that is energically less costly than de novo synthesis.</text>
</comment>
<accession>A0A096BBA7</accession>
<comment type="pathway">
    <text evidence="4 11">Purine metabolism; AMP biosynthesis via salvage pathway; AMP from adenine: step 1/1.</text>
</comment>
<keyword evidence="10 11" id="KW-0660">Purine salvage</keyword>
<reference evidence="13 14" key="1">
    <citation type="submission" date="2014-07" db="EMBL/GenBank/DDBJ databases">
        <authorList>
            <person name="McCorrison J."/>
            <person name="Sanka R."/>
            <person name="Torralba M."/>
            <person name="Gillis M."/>
            <person name="Haft D.H."/>
            <person name="Methe B."/>
            <person name="Sutton G."/>
            <person name="Nelson K.E."/>
        </authorList>
    </citation>
    <scope>NUCLEOTIDE SEQUENCE [LARGE SCALE GENOMIC DNA]</scope>
    <source>
        <strain evidence="13 14">DNF00666</strain>
    </source>
</reference>
<evidence type="ECO:0000256" key="7">
    <source>
        <dbReference type="ARBA" id="ARBA00022490"/>
    </source>
</evidence>
<dbReference type="RefSeq" id="WP_036861690.1">
    <property type="nucleotide sequence ID" value="NZ_JRNS01000078.1"/>
</dbReference>
<dbReference type="InterPro" id="IPR005764">
    <property type="entry name" value="Ade_phspho_trans"/>
</dbReference>
<dbReference type="GO" id="GO:0044209">
    <property type="term" value="P:AMP salvage"/>
    <property type="evidence" value="ECO:0007669"/>
    <property type="project" value="UniProtKB-UniRule"/>
</dbReference>
<dbReference type="UniPathway" id="UPA00588">
    <property type="reaction ID" value="UER00646"/>
</dbReference>
<keyword evidence="7 11" id="KW-0963">Cytoplasm</keyword>
<organism evidence="13 14">
    <name type="scientific">Prevotella melaninogenica DNF00666</name>
    <dbReference type="NCBI Taxonomy" id="1401073"/>
    <lineage>
        <taxon>Bacteria</taxon>
        <taxon>Pseudomonadati</taxon>
        <taxon>Bacteroidota</taxon>
        <taxon>Bacteroidia</taxon>
        <taxon>Bacteroidales</taxon>
        <taxon>Prevotellaceae</taxon>
        <taxon>Prevotella</taxon>
    </lineage>
</organism>
<evidence type="ECO:0000256" key="4">
    <source>
        <dbReference type="ARBA" id="ARBA00004659"/>
    </source>
</evidence>
<evidence type="ECO:0000256" key="6">
    <source>
        <dbReference type="ARBA" id="ARBA00011893"/>
    </source>
</evidence>
<evidence type="ECO:0000256" key="10">
    <source>
        <dbReference type="ARBA" id="ARBA00022726"/>
    </source>
</evidence>
<protein>
    <recommendedName>
        <fullName evidence="6 11">Adenine phosphoribosyltransferase</fullName>
        <shortName evidence="11">APRT</shortName>
        <ecNumber evidence="6 11">2.4.2.7</ecNumber>
    </recommendedName>
</protein>
<comment type="similarity">
    <text evidence="5 11">Belongs to the purine/pyrimidine phosphoribosyltransferase family.</text>
</comment>
<evidence type="ECO:0000256" key="2">
    <source>
        <dbReference type="ARBA" id="ARBA00003968"/>
    </source>
</evidence>
<dbReference type="InterPro" id="IPR000836">
    <property type="entry name" value="PRTase_dom"/>
</dbReference>
<dbReference type="GO" id="GO:0003999">
    <property type="term" value="F:adenine phosphoribosyltransferase activity"/>
    <property type="evidence" value="ECO:0007669"/>
    <property type="project" value="UniProtKB-UniRule"/>
</dbReference>
<evidence type="ECO:0000313" key="14">
    <source>
        <dbReference type="Proteomes" id="UP000029578"/>
    </source>
</evidence>
<evidence type="ECO:0000256" key="8">
    <source>
        <dbReference type="ARBA" id="ARBA00022676"/>
    </source>
</evidence>
<comment type="caution">
    <text evidence="13">The sequence shown here is derived from an EMBL/GenBank/DDBJ whole genome shotgun (WGS) entry which is preliminary data.</text>
</comment>
<dbReference type="GO" id="GO:0006168">
    <property type="term" value="P:adenine salvage"/>
    <property type="evidence" value="ECO:0007669"/>
    <property type="project" value="InterPro"/>
</dbReference>
<dbReference type="NCBIfam" id="NF002634">
    <property type="entry name" value="PRK02304.1-3"/>
    <property type="match status" value="1"/>
</dbReference>
<evidence type="ECO:0000256" key="5">
    <source>
        <dbReference type="ARBA" id="ARBA00008391"/>
    </source>
</evidence>
<dbReference type="Proteomes" id="UP000029578">
    <property type="component" value="Unassembled WGS sequence"/>
</dbReference>
<dbReference type="FunFam" id="3.40.50.2020:FF:000021">
    <property type="entry name" value="Adenine phosphoribosyltransferase"/>
    <property type="match status" value="1"/>
</dbReference>
<comment type="subcellular location">
    <subcellularLocation>
        <location evidence="3 11">Cytoplasm</location>
    </subcellularLocation>
</comment>